<evidence type="ECO:0000313" key="13">
    <source>
        <dbReference type="EMBL" id="MDR7100380.1"/>
    </source>
</evidence>
<feature type="transmembrane region" description="Helical" evidence="11">
    <location>
        <begin position="188"/>
        <end position="205"/>
    </location>
</feature>
<dbReference type="PANTHER" id="PTHR11403">
    <property type="entry name" value="CYTOCHROME C OXIDASE SUBUNIT III"/>
    <property type="match status" value="1"/>
</dbReference>
<organism evidence="13 14">
    <name type="scientific">Agrilutibacter niabensis</name>
    <dbReference type="NCBI Taxonomy" id="380628"/>
    <lineage>
        <taxon>Bacteria</taxon>
        <taxon>Pseudomonadati</taxon>
        <taxon>Pseudomonadota</taxon>
        <taxon>Gammaproteobacteria</taxon>
        <taxon>Lysobacterales</taxon>
        <taxon>Lysobacteraceae</taxon>
        <taxon>Agrilutibacter</taxon>
    </lineage>
</organism>
<evidence type="ECO:0000256" key="4">
    <source>
        <dbReference type="ARBA" id="ARBA00022692"/>
    </source>
</evidence>
<evidence type="ECO:0000259" key="12">
    <source>
        <dbReference type="PROSITE" id="PS50253"/>
    </source>
</evidence>
<protein>
    <recommendedName>
        <fullName evidence="3">cytochrome-c oxidase</fullName>
        <ecNumber evidence="3">7.1.1.9</ecNumber>
    </recommendedName>
    <alternativeName>
        <fullName evidence="8">Cytochrome aa3 subunit 3</fullName>
    </alternativeName>
    <alternativeName>
        <fullName evidence="9">Cytochrome c oxidase polypeptide III</fullName>
    </alternativeName>
</protein>
<feature type="transmembrane region" description="Helical" evidence="11">
    <location>
        <begin position="225"/>
        <end position="253"/>
    </location>
</feature>
<dbReference type="PANTHER" id="PTHR11403:SF7">
    <property type="entry name" value="CYTOCHROME C OXIDASE SUBUNIT 3"/>
    <property type="match status" value="1"/>
</dbReference>
<gene>
    <name evidence="13" type="ORF">J2X04_002761</name>
</gene>
<keyword evidence="5" id="KW-1278">Translocase</keyword>
<keyword evidence="4 10" id="KW-0812">Transmembrane</keyword>
<evidence type="ECO:0000256" key="6">
    <source>
        <dbReference type="ARBA" id="ARBA00022989"/>
    </source>
</evidence>
<dbReference type="InterPro" id="IPR013833">
    <property type="entry name" value="Cyt_c_oxidase_su3_a-hlx"/>
</dbReference>
<dbReference type="SUPFAM" id="SSF81452">
    <property type="entry name" value="Cytochrome c oxidase subunit III-like"/>
    <property type="match status" value="1"/>
</dbReference>
<reference evidence="13 14" key="1">
    <citation type="submission" date="2023-07" db="EMBL/GenBank/DDBJ databases">
        <title>Sorghum-associated microbial communities from plants grown in Nebraska, USA.</title>
        <authorList>
            <person name="Schachtman D."/>
        </authorList>
    </citation>
    <scope>NUCLEOTIDE SEQUENCE [LARGE SCALE GENOMIC DNA]</scope>
    <source>
        <strain evidence="13 14">BE187</strain>
    </source>
</reference>
<comment type="caution">
    <text evidence="13">The sequence shown here is derived from an EMBL/GenBank/DDBJ whole genome shotgun (WGS) entry which is preliminary data.</text>
</comment>
<dbReference type="InterPro" id="IPR024791">
    <property type="entry name" value="Cyt_c/ubiquinol_Oxase_su3"/>
</dbReference>
<dbReference type="EMBL" id="JAVDVW010000002">
    <property type="protein sequence ID" value="MDR7100380.1"/>
    <property type="molecule type" value="Genomic_DNA"/>
</dbReference>
<dbReference type="Gene3D" id="1.10.287.70">
    <property type="match status" value="1"/>
</dbReference>
<evidence type="ECO:0000313" key="14">
    <source>
        <dbReference type="Proteomes" id="UP001267878"/>
    </source>
</evidence>
<keyword evidence="7 11" id="KW-0472">Membrane</keyword>
<evidence type="ECO:0000256" key="1">
    <source>
        <dbReference type="ARBA" id="ARBA00004141"/>
    </source>
</evidence>
<evidence type="ECO:0000256" key="10">
    <source>
        <dbReference type="RuleBase" id="RU003376"/>
    </source>
</evidence>
<comment type="subcellular location">
    <subcellularLocation>
        <location evidence="10">Cell membrane</location>
        <topology evidence="10">Multi-pass membrane protein</topology>
    </subcellularLocation>
    <subcellularLocation>
        <location evidence="1">Membrane</location>
        <topology evidence="1">Multi-pass membrane protein</topology>
    </subcellularLocation>
</comment>
<feature type="transmembrane region" description="Helical" evidence="11">
    <location>
        <begin position="20"/>
        <end position="38"/>
    </location>
</feature>
<evidence type="ECO:0000256" key="11">
    <source>
        <dbReference type="SAM" id="Phobius"/>
    </source>
</evidence>
<name>A0ABU1VSQ1_9GAMM</name>
<keyword evidence="14" id="KW-1185">Reference proteome</keyword>
<comment type="similarity">
    <text evidence="2 10">Belongs to the cytochrome c oxidase subunit 3 family.</text>
</comment>
<dbReference type="Pfam" id="PF00510">
    <property type="entry name" value="COX3"/>
    <property type="match status" value="2"/>
</dbReference>
<evidence type="ECO:0000256" key="7">
    <source>
        <dbReference type="ARBA" id="ARBA00023136"/>
    </source>
</evidence>
<dbReference type="Proteomes" id="UP001267878">
    <property type="component" value="Unassembled WGS sequence"/>
</dbReference>
<dbReference type="Gene3D" id="1.20.120.80">
    <property type="entry name" value="Cytochrome c oxidase, subunit III, four-helix bundle"/>
    <property type="match status" value="1"/>
</dbReference>
<evidence type="ECO:0000256" key="3">
    <source>
        <dbReference type="ARBA" id="ARBA00012949"/>
    </source>
</evidence>
<proteinExistence type="inferred from homology"/>
<sequence>MAQAHATDTHHYFVPHSSRWPFIASIALFTAMVGLASWFNELSFGKPTFFFGLAMVAAVLFCWFRDVIHESIKGSYNKQVDTSFRMGMVWFIFSEVMFFAAFFGALFYARQYALPWLSGEGDGVATNALLWNGYTAGWPTNGPGGVGGSFETVPAWGLPLLNTLILLSSGVTVTIAHHALKAGHRGTLLLFLGATVVLGAMFLYFQGTEYIEAYKHLNLTLGSGIYGSTFFMLTGFHGAHVTLGTIMLAIIWFRCAKGHFNKEHHFAFEAVAWYWHFVDVVWLGLFLFVYVL</sequence>
<feature type="domain" description="Heme-copper oxidase subunit III family profile" evidence="12">
    <location>
        <begin position="8"/>
        <end position="292"/>
    </location>
</feature>
<dbReference type="InterPro" id="IPR000298">
    <property type="entry name" value="Cyt_c_oxidase-like_su3"/>
</dbReference>
<dbReference type="EC" id="7.1.1.9" evidence="3"/>
<dbReference type="InterPro" id="IPR033945">
    <property type="entry name" value="Cyt_c_oxase_su3_dom"/>
</dbReference>
<feature type="transmembrane region" description="Helical" evidence="11">
    <location>
        <begin position="50"/>
        <end position="68"/>
    </location>
</feature>
<feature type="transmembrane region" description="Helical" evidence="11">
    <location>
        <begin position="273"/>
        <end position="291"/>
    </location>
</feature>
<keyword evidence="6 11" id="KW-1133">Transmembrane helix</keyword>
<accession>A0ABU1VSQ1</accession>
<dbReference type="CDD" id="cd01665">
    <property type="entry name" value="Cyt_c_Oxidase_III"/>
    <property type="match status" value="1"/>
</dbReference>
<dbReference type="InterPro" id="IPR035973">
    <property type="entry name" value="Cyt_c_oxidase_su3-like_sf"/>
</dbReference>
<evidence type="ECO:0000256" key="9">
    <source>
        <dbReference type="ARBA" id="ARBA00031625"/>
    </source>
</evidence>
<dbReference type="PROSITE" id="PS50253">
    <property type="entry name" value="COX3"/>
    <property type="match status" value="1"/>
</dbReference>
<dbReference type="RefSeq" id="WP_310055102.1">
    <property type="nucleotide sequence ID" value="NZ_JAVDVW010000002.1"/>
</dbReference>
<evidence type="ECO:0000256" key="2">
    <source>
        <dbReference type="ARBA" id="ARBA00010581"/>
    </source>
</evidence>
<feature type="transmembrane region" description="Helical" evidence="11">
    <location>
        <begin position="156"/>
        <end position="176"/>
    </location>
</feature>
<evidence type="ECO:0000256" key="8">
    <source>
        <dbReference type="ARBA" id="ARBA00031400"/>
    </source>
</evidence>
<feature type="transmembrane region" description="Helical" evidence="11">
    <location>
        <begin position="89"/>
        <end position="109"/>
    </location>
</feature>
<evidence type="ECO:0000256" key="5">
    <source>
        <dbReference type="ARBA" id="ARBA00022967"/>
    </source>
</evidence>